<evidence type="ECO:0000256" key="1">
    <source>
        <dbReference type="SAM" id="Phobius"/>
    </source>
</evidence>
<dbReference type="Proteomes" id="UP000596427">
    <property type="component" value="Plasmid unnamed2"/>
</dbReference>
<sequence length="177" mass="19257">MKLLPPLPRIGLLAAVRRTELRIERMKGRAGVCPACGELMRLDTDGAESHCPNQSCEWGPSGATGRTSPQLRRDLQQNQSVNRSIVVRKHRSLASGIVLSMCSVMIAGSLWAMHTRSGSTMVIVLVLPFLMLPLALKSWLDAWRLDNGYRGMPLARAIRGLIAQCIGAGQGSAGRKE</sequence>
<protein>
    <submittedName>
        <fullName evidence="2">Uncharacterized protein</fullName>
    </submittedName>
</protein>
<dbReference type="KEGG" id="xdi:EZH22_30455"/>
<keyword evidence="1" id="KW-0812">Transmembrane</keyword>
<proteinExistence type="predicted"/>
<organism evidence="2 3">
    <name type="scientific">Xanthobacter dioxanivorans</name>
    <dbReference type="NCBI Taxonomy" id="2528964"/>
    <lineage>
        <taxon>Bacteria</taxon>
        <taxon>Pseudomonadati</taxon>
        <taxon>Pseudomonadota</taxon>
        <taxon>Alphaproteobacteria</taxon>
        <taxon>Hyphomicrobiales</taxon>
        <taxon>Xanthobacteraceae</taxon>
        <taxon>Xanthobacter</taxon>
    </lineage>
</organism>
<evidence type="ECO:0000313" key="3">
    <source>
        <dbReference type="Proteomes" id="UP000596427"/>
    </source>
</evidence>
<keyword evidence="1" id="KW-1133">Transmembrane helix</keyword>
<dbReference type="AlphaFoldDB" id="A0A974PUW1"/>
<reference evidence="2 3" key="1">
    <citation type="submission" date="2020-10" db="EMBL/GenBank/DDBJ databases">
        <title>Degradation of 1,4-Dioxane by Xanthobacter sp. YN2, via a Novel Group-2 Soluble Di-Iron Monooxygenase.</title>
        <authorList>
            <person name="Ma F."/>
            <person name="Wang Y."/>
            <person name="Yang J."/>
            <person name="Guo H."/>
            <person name="Su D."/>
            <person name="Yu L."/>
        </authorList>
    </citation>
    <scope>NUCLEOTIDE SEQUENCE [LARGE SCALE GENOMIC DNA]</scope>
    <source>
        <strain evidence="2 3">YN2</strain>
        <plasmid evidence="2 3">unnamed2</plasmid>
    </source>
</reference>
<evidence type="ECO:0000313" key="2">
    <source>
        <dbReference type="EMBL" id="QRG10202.1"/>
    </source>
</evidence>
<name>A0A974PUW1_9HYPH</name>
<accession>A0A974PUW1</accession>
<dbReference type="RefSeq" id="WP_203197077.1">
    <property type="nucleotide sequence ID" value="NZ_CP063364.1"/>
</dbReference>
<keyword evidence="3" id="KW-1185">Reference proteome</keyword>
<feature type="transmembrane region" description="Helical" evidence="1">
    <location>
        <begin position="119"/>
        <end position="140"/>
    </location>
</feature>
<feature type="transmembrane region" description="Helical" evidence="1">
    <location>
        <begin position="93"/>
        <end position="113"/>
    </location>
</feature>
<keyword evidence="1" id="KW-0472">Membrane</keyword>
<dbReference type="EMBL" id="CP063364">
    <property type="protein sequence ID" value="QRG10202.1"/>
    <property type="molecule type" value="Genomic_DNA"/>
</dbReference>
<geneLocation type="plasmid" evidence="2 3">
    <name>unnamed2</name>
</geneLocation>
<keyword evidence="2" id="KW-0614">Plasmid</keyword>
<gene>
    <name evidence="2" type="ORF">EZH22_30455</name>
</gene>